<dbReference type="PANTHER" id="PTHR33099:SF7">
    <property type="entry name" value="MYND-TYPE DOMAIN-CONTAINING PROTEIN"/>
    <property type="match status" value="1"/>
</dbReference>
<dbReference type="EMBL" id="JBAHYK010000280">
    <property type="protein sequence ID" value="KAL0575720.1"/>
    <property type="molecule type" value="Genomic_DNA"/>
</dbReference>
<dbReference type="PANTHER" id="PTHR33099">
    <property type="entry name" value="FE2OG DIOXYGENASE DOMAIN-CONTAINING PROTEIN"/>
    <property type="match status" value="1"/>
</dbReference>
<accession>A0ABR3FK12</accession>
<evidence type="ECO:0000313" key="4">
    <source>
        <dbReference type="Proteomes" id="UP001465976"/>
    </source>
</evidence>
<comment type="caution">
    <text evidence="3">The sequence shown here is derived from an EMBL/GenBank/DDBJ whole genome shotgun (WGS) entry which is preliminary data.</text>
</comment>
<comment type="similarity">
    <text evidence="1">Belongs to the iron/ascorbate-dependent oxidoreductase family.</text>
</comment>
<dbReference type="Gene3D" id="2.60.120.620">
    <property type="entry name" value="q2cbj1_9rhob like domain"/>
    <property type="match status" value="1"/>
</dbReference>
<keyword evidence="1" id="KW-0479">Metal-binding</keyword>
<feature type="domain" description="Fe2OG dioxygenase" evidence="2">
    <location>
        <begin position="122"/>
        <end position="222"/>
    </location>
</feature>
<dbReference type="Proteomes" id="UP001465976">
    <property type="component" value="Unassembled WGS sequence"/>
</dbReference>
<gene>
    <name evidence="3" type="ORF">V5O48_006254</name>
</gene>
<evidence type="ECO:0000259" key="2">
    <source>
        <dbReference type="PROSITE" id="PS51471"/>
    </source>
</evidence>
<dbReference type="InterPro" id="IPR044862">
    <property type="entry name" value="Pro_4_hyd_alph_FE2OG_OXY"/>
</dbReference>
<dbReference type="PROSITE" id="PS51471">
    <property type="entry name" value="FE2OG_OXY"/>
    <property type="match status" value="1"/>
</dbReference>
<sequence length="450" mass="49757">MTTLEEQIEIARAAVVKSDPWSSGTTQVPPENLQFFYRERQNPSLSRFLELNSHATANNLDALSASCEKATFGRALEDVFDESYRKAGKMDLEMFASKLDIHQTRILPTAIPRLLREASKRDVEAELYKLNVYDKGGFFRAHKDTPRNERMFGSLVVVFPTPHTGGDLVLRHDGKEFTFDSGKVLAGSVDTIAFVAFFSDVEHEVLPVTSGHRVTLTYNLYYTTPSTALSIPLSPNVGDVSQLKVALSALLDNPNFSPQGGLLGFGLTHSYPVIPGQTKLEDLLPVLKGSDQVISAACSELGLGVALKSVLEDPEITSRYYLMYLDKRPPESKYPRQTLLDKAIDPSEYGQIEQSWSSLFAREGTQVHPHDKIPLITNSTSMLWILPLSDQSGYEARYIAYGNQASLGLVYVKLSLVAAFGPSGDRMSWVADSGRENIQLSEHESSNDAI</sequence>
<protein>
    <recommendedName>
        <fullName evidence="2">Fe2OG dioxygenase domain-containing protein</fullName>
    </recommendedName>
</protein>
<dbReference type="Pfam" id="PF13640">
    <property type="entry name" value="2OG-FeII_Oxy_3"/>
    <property type="match status" value="1"/>
</dbReference>
<evidence type="ECO:0000313" key="3">
    <source>
        <dbReference type="EMBL" id="KAL0575720.1"/>
    </source>
</evidence>
<organism evidence="3 4">
    <name type="scientific">Marasmius crinis-equi</name>
    <dbReference type="NCBI Taxonomy" id="585013"/>
    <lineage>
        <taxon>Eukaryota</taxon>
        <taxon>Fungi</taxon>
        <taxon>Dikarya</taxon>
        <taxon>Basidiomycota</taxon>
        <taxon>Agaricomycotina</taxon>
        <taxon>Agaricomycetes</taxon>
        <taxon>Agaricomycetidae</taxon>
        <taxon>Agaricales</taxon>
        <taxon>Marasmiineae</taxon>
        <taxon>Marasmiaceae</taxon>
        <taxon>Marasmius</taxon>
    </lineage>
</organism>
<dbReference type="InterPro" id="IPR005123">
    <property type="entry name" value="Oxoglu/Fe-dep_dioxygenase_dom"/>
</dbReference>
<keyword evidence="1" id="KW-0560">Oxidoreductase</keyword>
<keyword evidence="4" id="KW-1185">Reference proteome</keyword>
<keyword evidence="1" id="KW-0408">Iron</keyword>
<reference evidence="3 4" key="1">
    <citation type="submission" date="2024-02" db="EMBL/GenBank/DDBJ databases">
        <title>A draft genome for the cacao thread blight pathogen Marasmius crinis-equi.</title>
        <authorList>
            <person name="Cohen S.P."/>
            <person name="Baruah I.K."/>
            <person name="Amoako-Attah I."/>
            <person name="Bukari Y."/>
            <person name="Meinhardt L.W."/>
            <person name="Bailey B.A."/>
        </authorList>
    </citation>
    <scope>NUCLEOTIDE SEQUENCE [LARGE SCALE GENOMIC DNA]</scope>
    <source>
        <strain evidence="3 4">GH-76</strain>
    </source>
</reference>
<proteinExistence type="inferred from homology"/>
<evidence type="ECO:0000256" key="1">
    <source>
        <dbReference type="RuleBase" id="RU003682"/>
    </source>
</evidence>
<name>A0ABR3FK12_9AGAR</name>